<dbReference type="EMBL" id="JACJID010000009">
    <property type="protein sequence ID" value="MBA8931390.1"/>
    <property type="molecule type" value="Genomic_DNA"/>
</dbReference>
<feature type="domain" description="Major facilitator superfamily (MFS) profile" evidence="6">
    <location>
        <begin position="217"/>
        <end position="417"/>
    </location>
</feature>
<dbReference type="SUPFAM" id="SSF103473">
    <property type="entry name" value="MFS general substrate transporter"/>
    <property type="match status" value="1"/>
</dbReference>
<feature type="transmembrane region" description="Helical" evidence="5">
    <location>
        <begin position="152"/>
        <end position="169"/>
    </location>
</feature>
<keyword evidence="4 5" id="KW-0472">Membrane</keyword>
<dbReference type="PROSITE" id="PS50850">
    <property type="entry name" value="MFS"/>
    <property type="match status" value="1"/>
</dbReference>
<evidence type="ECO:0000259" key="6">
    <source>
        <dbReference type="PROSITE" id="PS50850"/>
    </source>
</evidence>
<sequence length="417" mass="41964">MFRPYRQLAGVPRLASLLTWSLAGRLYITGTGLALSFLIAGWTSSYAVAGVVGGALTLGQGVAGPLRGRAADRSPASRLLLFSSLAYGAGLLGLALLPGAFPPSGWPVAAVLALVTGVFLPPATQIGRAVWPRITQGPAREALYTVEATLQELMFVVGPVLTATVVAVLGPRTAVLGIAGYAVLGSCGFALALRRVGLDVPPPPEQAHLGRRRSLLTVPGVLPSVLLAMCLVGALVSTDLVMVAWARDQGRPELAGVLGAVWAVGSTIGGLVVGGFAGRPRLALRLLLAALGVLALVPALPPLLTPSSPWLIGAILLVGGTAIAPSFAAANSRLSELSPADRRGEAFGWQSTAITAGSSLVLPLSGGLLDRSGPAAGVACAAGVALLAALLALAVPRAANQDLAMAEVGGADDTLTA</sequence>
<feature type="transmembrane region" description="Helical" evidence="5">
    <location>
        <begin position="256"/>
        <end position="277"/>
    </location>
</feature>
<reference evidence="7 8" key="1">
    <citation type="submission" date="2020-08" db="EMBL/GenBank/DDBJ databases">
        <title>Genomic Encyclopedia of Archaeal and Bacterial Type Strains, Phase II (KMG-II): from individual species to whole genera.</title>
        <authorList>
            <person name="Goeker M."/>
        </authorList>
    </citation>
    <scope>NUCLEOTIDE SEQUENCE [LARGE SCALE GENOMIC DNA]</scope>
    <source>
        <strain evidence="7 8">DSM 43850</strain>
    </source>
</reference>
<feature type="transmembrane region" description="Helical" evidence="5">
    <location>
        <begin position="351"/>
        <end position="369"/>
    </location>
</feature>
<keyword evidence="8" id="KW-1185">Reference proteome</keyword>
<evidence type="ECO:0000256" key="2">
    <source>
        <dbReference type="ARBA" id="ARBA00022692"/>
    </source>
</evidence>
<comment type="caution">
    <text evidence="7">The sequence shown here is derived from an EMBL/GenBank/DDBJ whole genome shotgun (WGS) entry which is preliminary data.</text>
</comment>
<dbReference type="Gene3D" id="1.20.1250.20">
    <property type="entry name" value="MFS general substrate transporter like domains"/>
    <property type="match status" value="1"/>
</dbReference>
<accession>A0ABR6BWX3</accession>
<dbReference type="RefSeq" id="WP_025361239.1">
    <property type="nucleotide sequence ID" value="NZ_BAAABQ010000009.1"/>
</dbReference>
<feature type="transmembrane region" description="Helical" evidence="5">
    <location>
        <begin position="310"/>
        <end position="330"/>
    </location>
</feature>
<feature type="transmembrane region" description="Helical" evidence="5">
    <location>
        <begin position="375"/>
        <end position="395"/>
    </location>
</feature>
<feature type="transmembrane region" description="Helical" evidence="5">
    <location>
        <begin position="33"/>
        <end position="58"/>
    </location>
</feature>
<evidence type="ECO:0000256" key="3">
    <source>
        <dbReference type="ARBA" id="ARBA00022989"/>
    </source>
</evidence>
<dbReference type="Pfam" id="PF07690">
    <property type="entry name" value="MFS_1"/>
    <property type="match status" value="1"/>
</dbReference>
<dbReference type="PANTHER" id="PTHR23542">
    <property type="match status" value="1"/>
</dbReference>
<evidence type="ECO:0000256" key="5">
    <source>
        <dbReference type="SAM" id="Phobius"/>
    </source>
</evidence>
<evidence type="ECO:0000313" key="7">
    <source>
        <dbReference type="EMBL" id="MBA8931390.1"/>
    </source>
</evidence>
<dbReference type="InterPro" id="IPR020846">
    <property type="entry name" value="MFS_dom"/>
</dbReference>
<organism evidence="7 8">
    <name type="scientific">Kutzneria viridogrisea</name>
    <dbReference type="NCBI Taxonomy" id="47990"/>
    <lineage>
        <taxon>Bacteria</taxon>
        <taxon>Bacillati</taxon>
        <taxon>Actinomycetota</taxon>
        <taxon>Actinomycetes</taxon>
        <taxon>Pseudonocardiales</taxon>
        <taxon>Pseudonocardiaceae</taxon>
        <taxon>Kutzneria</taxon>
    </lineage>
</organism>
<dbReference type="InterPro" id="IPR011701">
    <property type="entry name" value="MFS"/>
</dbReference>
<feature type="transmembrane region" description="Helical" evidence="5">
    <location>
        <begin position="79"/>
        <end position="101"/>
    </location>
</feature>
<feature type="transmembrane region" description="Helical" evidence="5">
    <location>
        <begin position="284"/>
        <end position="304"/>
    </location>
</feature>
<feature type="transmembrane region" description="Helical" evidence="5">
    <location>
        <begin position="175"/>
        <end position="193"/>
    </location>
</feature>
<dbReference type="InterPro" id="IPR036259">
    <property type="entry name" value="MFS_trans_sf"/>
</dbReference>
<protein>
    <submittedName>
        <fullName evidence="7">MFS family permease</fullName>
    </submittedName>
</protein>
<dbReference type="Proteomes" id="UP000517916">
    <property type="component" value="Unassembled WGS sequence"/>
</dbReference>
<keyword evidence="2 5" id="KW-0812">Transmembrane</keyword>
<comment type="subcellular location">
    <subcellularLocation>
        <location evidence="1">Cell membrane</location>
        <topology evidence="1">Multi-pass membrane protein</topology>
    </subcellularLocation>
</comment>
<evidence type="ECO:0000256" key="4">
    <source>
        <dbReference type="ARBA" id="ARBA00023136"/>
    </source>
</evidence>
<name>A0ABR6BWX3_9PSEU</name>
<proteinExistence type="predicted"/>
<evidence type="ECO:0000256" key="1">
    <source>
        <dbReference type="ARBA" id="ARBA00004651"/>
    </source>
</evidence>
<evidence type="ECO:0000313" key="8">
    <source>
        <dbReference type="Proteomes" id="UP000517916"/>
    </source>
</evidence>
<feature type="transmembrane region" description="Helical" evidence="5">
    <location>
        <begin position="107"/>
        <end position="131"/>
    </location>
</feature>
<dbReference type="PANTHER" id="PTHR23542:SF1">
    <property type="entry name" value="MAJOR FACILITATOR SUPERFAMILY (MFS) PROFILE DOMAIN-CONTAINING PROTEIN"/>
    <property type="match status" value="1"/>
</dbReference>
<feature type="transmembrane region" description="Helical" evidence="5">
    <location>
        <begin position="214"/>
        <end position="236"/>
    </location>
</feature>
<gene>
    <name evidence="7" type="ORF">BC739_008642</name>
</gene>
<keyword evidence="3 5" id="KW-1133">Transmembrane helix</keyword>